<evidence type="ECO:0000256" key="1">
    <source>
        <dbReference type="ARBA" id="ARBA00004637"/>
    </source>
</evidence>
<evidence type="ECO:0000313" key="14">
    <source>
        <dbReference type="Proteomes" id="UP001107558"/>
    </source>
</evidence>
<dbReference type="OrthoDB" id="239812at2759"/>
<dbReference type="PANTHER" id="PTHR11693:SF22">
    <property type="entry name" value="ATP SYNTHASE SUBUNIT GAMMA, MITOCHONDRIAL"/>
    <property type="match status" value="1"/>
</dbReference>
<evidence type="ECO:0000256" key="9">
    <source>
        <dbReference type="ARBA" id="ARBA00023196"/>
    </source>
</evidence>
<evidence type="ECO:0000256" key="10">
    <source>
        <dbReference type="ARBA" id="ARBA00023310"/>
    </source>
</evidence>
<evidence type="ECO:0000256" key="4">
    <source>
        <dbReference type="ARBA" id="ARBA00022781"/>
    </source>
</evidence>
<dbReference type="InterPro" id="IPR000131">
    <property type="entry name" value="ATP_synth_F1_gsu"/>
</dbReference>
<dbReference type="Gene3D" id="2.30.30.380">
    <property type="entry name" value="Zn-finger domain of Sec23/24"/>
    <property type="match status" value="1"/>
</dbReference>
<keyword evidence="5" id="KW-0999">Mitochondrion inner membrane</keyword>
<keyword evidence="10" id="KW-0066">ATP synthesis</keyword>
<sequence length="820" mass="91560">MNISSVQDLKKQQQQQKHGKWNSSSIGESSNLQSKTSYYVKLAPESPNNKSLEVYHDESSYDSFHNWETDVCKDSEDDDFSDSGSSKTEGYAVLDLEYEVASTSDDDDTGSSVSSGTDEFAIEAATTAFYEFNALVNGQLHDEEDDDDEFILADTEDDSDGSIDLELGQADYWKCVKCNNKQNNPLYRYCEKCYQVRKSLFPPRPKRQRKARTENNRKRKMAQQSQDYTTSELDSDSEFESPVKKKLVMSTRDSVSPTPNNSSSCMIMKNGNQSLLKDKINNENSKHANSAGELSCNNSSSDEEEDDEEEVVDDGETSSVSFKNHKSDLVTKIKVSPSASIEISKVTSYPSTSLVKLESSRGEKNEYLDYKVENKIIQNVYRQELRCSRRFSPPKSLEWKDSGMSSCQESSQEFSSSPIDEGYLTRTTSSTSSGSTRSLDSQTEFSASQASTQVQQDSDDETDSEGILTRVEQFTQERQEKMKQDSNNVRPIISDSQLSQVSEDFSTDINDSNLGLCRFCMAKMMQRAATSILPTANNALNIAQQQRGMATLKAISIRLKSVKNIQKITQSMKMVSAAKYSRAERDLKQARPYGEGSKQFYEKAEVTAPETTADSKKLVIAMSSDRGLCGAIHSGIGRAIRTELQADPSIKIVCVGDKSRAILSRLFAKNILFVANEIGRLPPTFIDASKLANEIMNLDYEFTDGKIYYNKFKSVVSYNINTMPIFSLKSVESAPKLPVYDSLDSDVIQSYLEFSLASMLFYSFKEGACSEQSSRMTAMDNASKNAGEMIDKLTLTFNRTRQAVITRELIEIISGAAALE</sequence>
<dbReference type="EMBL" id="JADBJN010000001">
    <property type="protein sequence ID" value="KAG5682796.1"/>
    <property type="molecule type" value="Genomic_DNA"/>
</dbReference>
<feature type="compositionally biased region" description="Polar residues" evidence="12">
    <location>
        <begin position="439"/>
        <end position="456"/>
    </location>
</feature>
<dbReference type="InterPro" id="IPR023632">
    <property type="entry name" value="ATP_synth_F1_gsu_CS"/>
</dbReference>
<dbReference type="FunFam" id="3.40.1380.10:FF:000003">
    <property type="entry name" value="ATP synthase subunit gamma"/>
    <property type="match status" value="1"/>
</dbReference>
<evidence type="ECO:0000256" key="5">
    <source>
        <dbReference type="ARBA" id="ARBA00022792"/>
    </source>
</evidence>
<keyword evidence="8" id="KW-0472">Membrane</keyword>
<feature type="region of interest" description="Disordered" evidence="12">
    <location>
        <begin position="1"/>
        <end position="33"/>
    </location>
</feature>
<dbReference type="GO" id="GO:0005743">
    <property type="term" value="C:mitochondrial inner membrane"/>
    <property type="evidence" value="ECO:0007669"/>
    <property type="project" value="UniProtKB-SubCell"/>
</dbReference>
<feature type="compositionally biased region" description="Low complexity" evidence="12">
    <location>
        <begin position="425"/>
        <end position="438"/>
    </location>
</feature>
<keyword evidence="9" id="KW-0139">CF(1)</keyword>
<evidence type="ECO:0000256" key="7">
    <source>
        <dbReference type="ARBA" id="ARBA00023128"/>
    </source>
</evidence>
<evidence type="ECO:0000256" key="6">
    <source>
        <dbReference type="ARBA" id="ARBA00023065"/>
    </source>
</evidence>
<feature type="region of interest" description="Disordered" evidence="12">
    <location>
        <begin position="393"/>
        <end position="464"/>
    </location>
</feature>
<evidence type="ECO:0000256" key="3">
    <source>
        <dbReference type="ARBA" id="ARBA00022448"/>
    </source>
</evidence>
<feature type="compositionally biased region" description="Low complexity" evidence="12">
    <location>
        <begin position="405"/>
        <end position="417"/>
    </location>
</feature>
<dbReference type="CDD" id="cd12151">
    <property type="entry name" value="F1-ATPase_gamma"/>
    <property type="match status" value="1"/>
</dbReference>
<dbReference type="NCBIfam" id="TIGR01146">
    <property type="entry name" value="ATPsyn_F1gamma"/>
    <property type="match status" value="1"/>
</dbReference>
<dbReference type="SUPFAM" id="SSF90209">
    <property type="entry name" value="Ran binding protein zinc finger-like"/>
    <property type="match status" value="1"/>
</dbReference>
<organism evidence="13 14">
    <name type="scientific">Polypedilum vanderplanki</name>
    <name type="common">Sleeping chironomid midge</name>
    <dbReference type="NCBI Taxonomy" id="319348"/>
    <lineage>
        <taxon>Eukaryota</taxon>
        <taxon>Metazoa</taxon>
        <taxon>Ecdysozoa</taxon>
        <taxon>Arthropoda</taxon>
        <taxon>Hexapoda</taxon>
        <taxon>Insecta</taxon>
        <taxon>Pterygota</taxon>
        <taxon>Neoptera</taxon>
        <taxon>Endopterygota</taxon>
        <taxon>Diptera</taxon>
        <taxon>Nematocera</taxon>
        <taxon>Chironomoidea</taxon>
        <taxon>Chironomidae</taxon>
        <taxon>Chironominae</taxon>
        <taxon>Polypedilum</taxon>
        <taxon>Polypedilum</taxon>
    </lineage>
</organism>
<evidence type="ECO:0000256" key="12">
    <source>
        <dbReference type="SAM" id="MobiDB-lite"/>
    </source>
</evidence>
<evidence type="ECO:0000256" key="11">
    <source>
        <dbReference type="ARBA" id="ARBA00031066"/>
    </source>
</evidence>
<comment type="similarity">
    <text evidence="2">Belongs to the ATPase gamma chain family.</text>
</comment>
<accession>A0A9J6CLF2</accession>
<reference evidence="13" key="1">
    <citation type="submission" date="2021-03" db="EMBL/GenBank/DDBJ databases">
        <title>Chromosome level genome of the anhydrobiotic midge Polypedilum vanderplanki.</title>
        <authorList>
            <person name="Yoshida Y."/>
            <person name="Kikawada T."/>
            <person name="Gusev O."/>
        </authorList>
    </citation>
    <scope>NUCLEOTIDE SEQUENCE</scope>
    <source>
        <strain evidence="13">NIAS01</strain>
        <tissue evidence="13">Whole body or cell culture</tissue>
    </source>
</reference>
<keyword evidence="7" id="KW-0496">Mitochondrion</keyword>
<dbReference type="PRINTS" id="PR00126">
    <property type="entry name" value="ATPASEGAMMA"/>
</dbReference>
<keyword evidence="3" id="KW-0813">Transport</keyword>
<dbReference type="Proteomes" id="UP001107558">
    <property type="component" value="Chromosome 1"/>
</dbReference>
<feature type="region of interest" description="Disordered" evidence="12">
    <location>
        <begin position="201"/>
        <end position="268"/>
    </location>
</feature>
<feature type="compositionally biased region" description="Polar residues" evidence="12">
    <location>
        <begin position="21"/>
        <end position="33"/>
    </location>
</feature>
<feature type="region of interest" description="Disordered" evidence="12">
    <location>
        <begin position="285"/>
        <end position="323"/>
    </location>
</feature>
<proteinExistence type="inferred from homology"/>
<feature type="compositionally biased region" description="Polar residues" evidence="12">
    <location>
        <begin position="251"/>
        <end position="268"/>
    </location>
</feature>
<dbReference type="Pfam" id="PF00231">
    <property type="entry name" value="ATP-synt"/>
    <property type="match status" value="1"/>
</dbReference>
<keyword evidence="6" id="KW-0406">Ion transport</keyword>
<comment type="subcellular location">
    <subcellularLocation>
        <location evidence="1">Mitochondrion inner membrane</location>
        <topology evidence="1">Peripheral membrane protein</topology>
    </subcellularLocation>
</comment>
<gene>
    <name evidence="13" type="ORF">PVAND_012124</name>
</gene>
<dbReference type="Gene3D" id="3.40.1380.10">
    <property type="match status" value="1"/>
</dbReference>
<dbReference type="GO" id="GO:0046933">
    <property type="term" value="F:proton-transporting ATP synthase activity, rotational mechanism"/>
    <property type="evidence" value="ECO:0007669"/>
    <property type="project" value="InterPro"/>
</dbReference>
<dbReference type="Gene3D" id="1.10.287.80">
    <property type="entry name" value="ATP synthase, gamma subunit, helix hairpin domain"/>
    <property type="match status" value="1"/>
</dbReference>
<dbReference type="GO" id="GO:0045259">
    <property type="term" value="C:proton-transporting ATP synthase complex"/>
    <property type="evidence" value="ECO:0007669"/>
    <property type="project" value="UniProtKB-KW"/>
</dbReference>
<dbReference type="InterPro" id="IPR035968">
    <property type="entry name" value="ATP_synth_F1_ATPase_gsu"/>
</dbReference>
<dbReference type="InterPro" id="IPR036443">
    <property type="entry name" value="Znf_RanBP2_sf"/>
</dbReference>
<dbReference type="PANTHER" id="PTHR11693">
    <property type="entry name" value="ATP SYNTHASE GAMMA CHAIN"/>
    <property type="match status" value="1"/>
</dbReference>
<comment type="caution">
    <text evidence="13">The sequence shown here is derived from an EMBL/GenBank/DDBJ whole genome shotgun (WGS) entry which is preliminary data.</text>
</comment>
<name>A0A9J6CLF2_POLVA</name>
<feature type="compositionally biased region" description="Acidic residues" evidence="12">
    <location>
        <begin position="301"/>
        <end position="316"/>
    </location>
</feature>
<evidence type="ECO:0000313" key="13">
    <source>
        <dbReference type="EMBL" id="KAG5682796.1"/>
    </source>
</evidence>
<keyword evidence="4" id="KW-0375">Hydrogen ion transport</keyword>
<evidence type="ECO:0000256" key="2">
    <source>
        <dbReference type="ARBA" id="ARBA00007681"/>
    </source>
</evidence>
<dbReference type="AlphaFoldDB" id="A0A9J6CLF2"/>
<feature type="compositionally biased region" description="Polar residues" evidence="12">
    <location>
        <begin position="222"/>
        <end position="232"/>
    </location>
</feature>
<dbReference type="SUPFAM" id="SSF52943">
    <property type="entry name" value="ATP synthase (F1-ATPase), gamma subunit"/>
    <property type="match status" value="1"/>
</dbReference>
<protein>
    <recommendedName>
        <fullName evidence="11">F-ATPase gamma subunit</fullName>
    </recommendedName>
</protein>
<evidence type="ECO:0000256" key="8">
    <source>
        <dbReference type="ARBA" id="ARBA00023136"/>
    </source>
</evidence>
<keyword evidence="14" id="KW-1185">Reference proteome</keyword>
<dbReference type="PROSITE" id="PS00153">
    <property type="entry name" value="ATPASE_GAMMA"/>
    <property type="match status" value="1"/>
</dbReference>